<dbReference type="STRING" id="578462.A0A0L0S4B7"/>
<evidence type="ECO:0000256" key="1">
    <source>
        <dbReference type="ARBA" id="ARBA00022884"/>
    </source>
</evidence>
<dbReference type="OrthoDB" id="377209at2759"/>
<dbReference type="InterPro" id="IPR035009">
    <property type="entry name" value="SR140_RRM"/>
</dbReference>
<dbReference type="PROSITE" id="PS51391">
    <property type="entry name" value="CID"/>
    <property type="match status" value="1"/>
</dbReference>
<dbReference type="Gene3D" id="3.30.70.330">
    <property type="match status" value="1"/>
</dbReference>
<dbReference type="CDD" id="cd12223">
    <property type="entry name" value="RRM_SR140"/>
    <property type="match status" value="1"/>
</dbReference>
<keyword evidence="1 2" id="KW-0694">RNA-binding</keyword>
<gene>
    <name evidence="7" type="ORF">AMAG_02969</name>
</gene>
<dbReference type="InterPro" id="IPR051485">
    <property type="entry name" value="SR-CTD_assoc_factor"/>
</dbReference>
<evidence type="ECO:0000256" key="3">
    <source>
        <dbReference type="SAM" id="MobiDB-lite"/>
    </source>
</evidence>
<dbReference type="AlphaFoldDB" id="A0A0L0S4B7"/>
<feature type="region of interest" description="Disordered" evidence="3">
    <location>
        <begin position="38"/>
        <end position="58"/>
    </location>
</feature>
<dbReference type="GO" id="GO:0005634">
    <property type="term" value="C:nucleus"/>
    <property type="evidence" value="ECO:0007669"/>
    <property type="project" value="TreeGrafter"/>
</dbReference>
<dbReference type="Pfam" id="PF01805">
    <property type="entry name" value="Surp"/>
    <property type="match status" value="1"/>
</dbReference>
<dbReference type="InterPro" id="IPR006569">
    <property type="entry name" value="CID_dom"/>
</dbReference>
<dbReference type="VEuPathDB" id="FungiDB:AMAG_02969"/>
<dbReference type="InterPro" id="IPR008942">
    <property type="entry name" value="ENTH_VHS"/>
</dbReference>
<dbReference type="PROSITE" id="PS50128">
    <property type="entry name" value="SURP"/>
    <property type="match status" value="1"/>
</dbReference>
<dbReference type="Gene3D" id="1.10.10.790">
    <property type="entry name" value="Surp module"/>
    <property type="match status" value="1"/>
</dbReference>
<feature type="region of interest" description="Disordered" evidence="3">
    <location>
        <begin position="618"/>
        <end position="684"/>
    </location>
</feature>
<dbReference type="SUPFAM" id="SSF54928">
    <property type="entry name" value="RNA-binding domain, RBD"/>
    <property type="match status" value="1"/>
</dbReference>
<dbReference type="InterPro" id="IPR000061">
    <property type="entry name" value="Surp"/>
</dbReference>
<reference evidence="8" key="2">
    <citation type="submission" date="2009-11" db="EMBL/GenBank/DDBJ databases">
        <title>The Genome Sequence of Allomyces macrogynus strain ATCC 38327.</title>
        <authorList>
            <consortium name="The Broad Institute Genome Sequencing Platform"/>
            <person name="Russ C."/>
            <person name="Cuomo C."/>
            <person name="Shea T."/>
            <person name="Young S.K."/>
            <person name="Zeng Q."/>
            <person name="Koehrsen M."/>
            <person name="Haas B."/>
            <person name="Borodovsky M."/>
            <person name="Guigo R."/>
            <person name="Alvarado L."/>
            <person name="Berlin A."/>
            <person name="Borenstein D."/>
            <person name="Chen Z."/>
            <person name="Engels R."/>
            <person name="Freedman E."/>
            <person name="Gellesch M."/>
            <person name="Goldberg J."/>
            <person name="Griggs A."/>
            <person name="Gujja S."/>
            <person name="Heiman D."/>
            <person name="Hepburn T."/>
            <person name="Howarth C."/>
            <person name="Jen D."/>
            <person name="Larson L."/>
            <person name="Lewis B."/>
            <person name="Mehta T."/>
            <person name="Park D."/>
            <person name="Pearson M."/>
            <person name="Roberts A."/>
            <person name="Saif S."/>
            <person name="Shenoy N."/>
            <person name="Sisk P."/>
            <person name="Stolte C."/>
            <person name="Sykes S."/>
            <person name="Walk T."/>
            <person name="White J."/>
            <person name="Yandava C."/>
            <person name="Burger G."/>
            <person name="Gray M.W."/>
            <person name="Holland P.W.H."/>
            <person name="King N."/>
            <person name="Lang F.B.F."/>
            <person name="Roger A.J."/>
            <person name="Ruiz-Trillo I."/>
            <person name="Lander E."/>
            <person name="Nusbaum C."/>
        </authorList>
    </citation>
    <scope>NUCLEOTIDE SEQUENCE [LARGE SCALE GENOMIC DNA]</scope>
    <source>
        <strain evidence="8">ATCC 38327</strain>
    </source>
</reference>
<feature type="compositionally biased region" description="Basic and acidic residues" evidence="3">
    <location>
        <begin position="43"/>
        <end position="58"/>
    </location>
</feature>
<accession>A0A0L0S4B7</accession>
<evidence type="ECO:0000259" key="6">
    <source>
        <dbReference type="PROSITE" id="PS51391"/>
    </source>
</evidence>
<dbReference type="Pfam" id="PF00076">
    <property type="entry name" value="RRM_1"/>
    <property type="match status" value="1"/>
</dbReference>
<evidence type="ECO:0000256" key="2">
    <source>
        <dbReference type="PROSITE-ProRule" id="PRU00176"/>
    </source>
</evidence>
<feature type="compositionally biased region" description="Basic and acidic residues" evidence="3">
    <location>
        <begin position="625"/>
        <end position="636"/>
    </location>
</feature>
<feature type="domain" description="SURP motif" evidence="5">
    <location>
        <begin position="331"/>
        <end position="374"/>
    </location>
</feature>
<feature type="region of interest" description="Disordered" evidence="3">
    <location>
        <begin position="147"/>
        <end position="173"/>
    </location>
</feature>
<dbReference type="PANTHER" id="PTHR23140">
    <property type="entry name" value="RNA PROCESSING PROTEIN LD23810P"/>
    <property type="match status" value="1"/>
</dbReference>
<name>A0A0L0S4B7_ALLM3</name>
<organism evidence="7 8">
    <name type="scientific">Allomyces macrogynus (strain ATCC 38327)</name>
    <name type="common">Allomyces javanicus var. macrogynus</name>
    <dbReference type="NCBI Taxonomy" id="578462"/>
    <lineage>
        <taxon>Eukaryota</taxon>
        <taxon>Fungi</taxon>
        <taxon>Fungi incertae sedis</taxon>
        <taxon>Blastocladiomycota</taxon>
        <taxon>Blastocladiomycetes</taxon>
        <taxon>Blastocladiales</taxon>
        <taxon>Blastocladiaceae</taxon>
        <taxon>Allomyces</taxon>
    </lineage>
</organism>
<dbReference type="InterPro" id="IPR035967">
    <property type="entry name" value="SWAP/Surp_sf"/>
</dbReference>
<dbReference type="GO" id="GO:0006396">
    <property type="term" value="P:RNA processing"/>
    <property type="evidence" value="ECO:0007669"/>
    <property type="project" value="InterPro"/>
</dbReference>
<keyword evidence="8" id="KW-1185">Reference proteome</keyword>
<dbReference type="Gene3D" id="1.25.40.90">
    <property type="match status" value="1"/>
</dbReference>
<dbReference type="InterPro" id="IPR000504">
    <property type="entry name" value="RRM_dom"/>
</dbReference>
<evidence type="ECO:0000259" key="4">
    <source>
        <dbReference type="PROSITE" id="PS50102"/>
    </source>
</evidence>
<dbReference type="eggNOG" id="KOG0151">
    <property type="taxonomic scope" value="Eukaryota"/>
</dbReference>
<dbReference type="InterPro" id="IPR012677">
    <property type="entry name" value="Nucleotide-bd_a/b_plait_sf"/>
</dbReference>
<evidence type="ECO:0000259" key="5">
    <source>
        <dbReference type="PROSITE" id="PS50128"/>
    </source>
</evidence>
<feature type="domain" description="CID" evidence="6">
    <location>
        <begin position="436"/>
        <end position="607"/>
    </location>
</feature>
<dbReference type="SMART" id="SM00648">
    <property type="entry name" value="SWAP"/>
    <property type="match status" value="1"/>
</dbReference>
<evidence type="ECO:0000313" key="7">
    <source>
        <dbReference type="EMBL" id="KNE57236.1"/>
    </source>
</evidence>
<feature type="compositionally biased region" description="Low complexity" evidence="3">
    <location>
        <begin position="655"/>
        <end position="670"/>
    </location>
</feature>
<dbReference type="EMBL" id="GG745331">
    <property type="protein sequence ID" value="KNE57236.1"/>
    <property type="molecule type" value="Genomic_DNA"/>
</dbReference>
<proteinExistence type="predicted"/>
<feature type="domain" description="RRM" evidence="4">
    <location>
        <begin position="190"/>
        <end position="271"/>
    </location>
</feature>
<dbReference type="Proteomes" id="UP000054350">
    <property type="component" value="Unassembled WGS sequence"/>
</dbReference>
<feature type="region of interest" description="Disordered" evidence="3">
    <location>
        <begin position="1"/>
        <end position="24"/>
    </location>
</feature>
<sequence length="684" mass="75339">MSEHAGSSNSAQRKPAAAMAAPSTLDKLQAIQTISQKKSQFLRQKEEMEERRRREQEETAKIYTEFVASLAEEDPREKVFVRGKTFVPKGADATHVKDKDYGSARSMHALSAHNKCSLSIPEYQPEAPVTSNPLKKRKLNELMEQMKSKSDRDVAPFSTKRAMPSSSSSSSSALHLMSREPALPFSAVSTNLYVGNLNPKINEQDLCHAFGPFGAIASVKIMWPRTAADHARGHNSGFVSFMERTSAQRAFQTMQGKDIMGFPLRLDWGKPVSLPAKPIFVMEGLPETGIGSGAASPTHTAMVSEWDGIDAHDLEDAIRVTVPDDPTARMLIHQVIERTLEHGHAFEHVLALRQGDNATFGFLADTHHPYHRYYRWRLWSLMQGDALDTWRTRPFRMLTSGPLWIPPPCFHDTDDDNADVPSSDDDLENDHFAKSITPRVRRRLRALCHRIAAVSTQTPGAVPDRALMARAMALVIECAEAAAAMADELAHMAMRATWSPTAQLHLLYLVHDVLLNTTAPVPNAWRYRDAIKAHLPALFRHLAGTYAKLRAEPEVTSGTEAPGAMSAKWRADTWRADVLAVVAMWRQKLLYPRQFLAELEAVLKPAVAAAVATADGGWASGADEQQQHEQSSERAEQPTSWQVKSSGFVAVDTGASPSSSVPVPAAPSAPRGGGLSFSFKSRPQ</sequence>
<dbReference type="PANTHER" id="PTHR23140:SF0">
    <property type="entry name" value="U2 SNRNP-ASSOCIATED SURP MOTIF-CONTAINING PROTEIN"/>
    <property type="match status" value="1"/>
</dbReference>
<dbReference type="GO" id="GO:0003723">
    <property type="term" value="F:RNA binding"/>
    <property type="evidence" value="ECO:0007669"/>
    <property type="project" value="UniProtKB-UniRule"/>
</dbReference>
<dbReference type="PROSITE" id="PS50102">
    <property type="entry name" value="RRM"/>
    <property type="match status" value="1"/>
</dbReference>
<dbReference type="SMART" id="SM00360">
    <property type="entry name" value="RRM"/>
    <property type="match status" value="1"/>
</dbReference>
<dbReference type="InterPro" id="IPR035979">
    <property type="entry name" value="RBD_domain_sf"/>
</dbReference>
<evidence type="ECO:0000313" key="8">
    <source>
        <dbReference type="Proteomes" id="UP000054350"/>
    </source>
</evidence>
<reference evidence="7 8" key="1">
    <citation type="submission" date="2009-11" db="EMBL/GenBank/DDBJ databases">
        <title>Annotation of Allomyces macrogynus ATCC 38327.</title>
        <authorList>
            <consortium name="The Broad Institute Genome Sequencing Platform"/>
            <person name="Russ C."/>
            <person name="Cuomo C."/>
            <person name="Burger G."/>
            <person name="Gray M.W."/>
            <person name="Holland P.W.H."/>
            <person name="King N."/>
            <person name="Lang F.B.F."/>
            <person name="Roger A.J."/>
            <person name="Ruiz-Trillo I."/>
            <person name="Young S.K."/>
            <person name="Zeng Q."/>
            <person name="Gargeya S."/>
            <person name="Fitzgerald M."/>
            <person name="Haas B."/>
            <person name="Abouelleil A."/>
            <person name="Alvarado L."/>
            <person name="Arachchi H.M."/>
            <person name="Berlin A."/>
            <person name="Chapman S.B."/>
            <person name="Gearin G."/>
            <person name="Goldberg J."/>
            <person name="Griggs A."/>
            <person name="Gujja S."/>
            <person name="Hansen M."/>
            <person name="Heiman D."/>
            <person name="Howarth C."/>
            <person name="Larimer J."/>
            <person name="Lui A."/>
            <person name="MacDonald P.J.P."/>
            <person name="McCowen C."/>
            <person name="Montmayeur A."/>
            <person name="Murphy C."/>
            <person name="Neiman D."/>
            <person name="Pearson M."/>
            <person name="Priest M."/>
            <person name="Roberts A."/>
            <person name="Saif S."/>
            <person name="Shea T."/>
            <person name="Sisk P."/>
            <person name="Stolte C."/>
            <person name="Sykes S."/>
            <person name="Wortman J."/>
            <person name="Nusbaum C."/>
            <person name="Birren B."/>
        </authorList>
    </citation>
    <scope>NUCLEOTIDE SEQUENCE [LARGE SCALE GENOMIC DNA]</scope>
    <source>
        <strain evidence="7 8">ATCC 38327</strain>
    </source>
</reference>
<dbReference type="SUPFAM" id="SSF109905">
    <property type="entry name" value="Surp module (SWAP domain)"/>
    <property type="match status" value="1"/>
</dbReference>
<feature type="compositionally biased region" description="Polar residues" evidence="3">
    <location>
        <begin position="1"/>
        <end position="12"/>
    </location>
</feature>
<protein>
    <submittedName>
        <fullName evidence="7">Uncharacterized protein</fullName>
    </submittedName>
</protein>